<evidence type="ECO:0000256" key="1">
    <source>
        <dbReference type="ARBA" id="ARBA00004651"/>
    </source>
</evidence>
<feature type="transmembrane region" description="Helical" evidence="7">
    <location>
        <begin position="120"/>
        <end position="139"/>
    </location>
</feature>
<dbReference type="Proteomes" id="UP000001296">
    <property type="component" value="Chromosome"/>
</dbReference>
<evidence type="ECO:0000256" key="3">
    <source>
        <dbReference type="ARBA" id="ARBA00022475"/>
    </source>
</evidence>
<dbReference type="InterPro" id="IPR035906">
    <property type="entry name" value="MetI-like_sf"/>
</dbReference>
<evidence type="ECO:0000256" key="2">
    <source>
        <dbReference type="ARBA" id="ARBA00022448"/>
    </source>
</evidence>
<keyword evidence="4 7" id="KW-0812">Transmembrane</keyword>
<evidence type="ECO:0000256" key="6">
    <source>
        <dbReference type="ARBA" id="ARBA00023136"/>
    </source>
</evidence>
<evidence type="ECO:0000256" key="4">
    <source>
        <dbReference type="ARBA" id="ARBA00022692"/>
    </source>
</evidence>
<evidence type="ECO:0000256" key="5">
    <source>
        <dbReference type="ARBA" id="ARBA00022989"/>
    </source>
</evidence>
<dbReference type="AlphaFoldDB" id="E0RS10"/>
<sequence>MVKHTSHPSLRSTGADKVFDVVNGLFLTVIAVVVIYPLVYVVSASFSSPGAVSRGAVILWPVEPSLEGYKAVFKYDTVITGYLNSLFYMGVGTFINLVVTMTAAYALAQRELLGRTAIMVLFTFTLLFSGGIIPFYLVVKNTIGLNNRLDMVIPNAMSVANLIIARTFIQQNLPSDLREAARIDGSDDFYFFFKIALPLSAPIIGVLTVLYAVGHWNSFFYPFIFLSSKELFPLQIVLRNIVLMNEMGVDSYQNVEYAARVAGLNDLLKFSLIVVASLPVLVIYPFVQRYFVKGIMIGSIKG</sequence>
<dbReference type="eggNOG" id="COG0395">
    <property type="taxonomic scope" value="Bacteria"/>
</dbReference>
<dbReference type="EMBL" id="CP001698">
    <property type="protein sequence ID" value="ADN01797.1"/>
    <property type="molecule type" value="Genomic_DNA"/>
</dbReference>
<dbReference type="CDD" id="cd06261">
    <property type="entry name" value="TM_PBP2"/>
    <property type="match status" value="1"/>
</dbReference>
<dbReference type="PaxDb" id="665571-STHERM_c08480"/>
<dbReference type="SUPFAM" id="SSF161098">
    <property type="entry name" value="MetI-like"/>
    <property type="match status" value="1"/>
</dbReference>
<feature type="transmembrane region" description="Helical" evidence="7">
    <location>
        <begin position="267"/>
        <end position="287"/>
    </location>
</feature>
<dbReference type="RefSeq" id="WP_013313638.1">
    <property type="nucleotide sequence ID" value="NC_014484.1"/>
</dbReference>
<feature type="domain" description="ABC transmembrane type-1" evidence="8">
    <location>
        <begin position="82"/>
        <end position="276"/>
    </location>
</feature>
<evidence type="ECO:0000313" key="9">
    <source>
        <dbReference type="EMBL" id="ADN01797.1"/>
    </source>
</evidence>
<feature type="transmembrane region" description="Helical" evidence="7">
    <location>
        <begin position="21"/>
        <end position="42"/>
    </location>
</feature>
<comment type="subcellular location">
    <subcellularLocation>
        <location evidence="1">Cell membrane</location>
        <topology evidence="1">Multi-pass membrane protein</topology>
    </subcellularLocation>
</comment>
<dbReference type="InterPro" id="IPR000515">
    <property type="entry name" value="MetI-like"/>
</dbReference>
<evidence type="ECO:0000313" key="10">
    <source>
        <dbReference type="Proteomes" id="UP000001296"/>
    </source>
</evidence>
<gene>
    <name evidence="9" type="ordered locus">STHERM_c08480</name>
</gene>
<accession>E0RS10</accession>
<dbReference type="GO" id="GO:0005886">
    <property type="term" value="C:plasma membrane"/>
    <property type="evidence" value="ECO:0007669"/>
    <property type="project" value="UniProtKB-SubCell"/>
</dbReference>
<dbReference type="PROSITE" id="PS50928">
    <property type="entry name" value="ABC_TM1"/>
    <property type="match status" value="1"/>
</dbReference>
<keyword evidence="3" id="KW-1003">Cell membrane</keyword>
<dbReference type="GO" id="GO:0055085">
    <property type="term" value="P:transmembrane transport"/>
    <property type="evidence" value="ECO:0007669"/>
    <property type="project" value="InterPro"/>
</dbReference>
<feature type="transmembrane region" description="Helical" evidence="7">
    <location>
        <begin position="86"/>
        <end position="108"/>
    </location>
</feature>
<feature type="transmembrane region" description="Helical" evidence="7">
    <location>
        <begin position="151"/>
        <end position="169"/>
    </location>
</feature>
<keyword evidence="2" id="KW-0813">Transport</keyword>
<dbReference type="PANTHER" id="PTHR43744:SF9">
    <property type="entry name" value="POLYGALACTURONAN_RHAMNOGALACTURONAN TRANSPORT SYSTEM PERMEASE PROTEIN YTCP"/>
    <property type="match status" value="1"/>
</dbReference>
<feature type="transmembrane region" description="Helical" evidence="7">
    <location>
        <begin position="189"/>
        <end position="213"/>
    </location>
</feature>
<dbReference type="HOGENOM" id="CLU_016047_1_0_12"/>
<protein>
    <submittedName>
        <fullName evidence="9">Transporter</fullName>
    </submittedName>
</protein>
<dbReference type="PANTHER" id="PTHR43744">
    <property type="entry name" value="ABC TRANSPORTER PERMEASE PROTEIN MG189-RELATED-RELATED"/>
    <property type="match status" value="1"/>
</dbReference>
<reference key="1">
    <citation type="submission" date="2009-08" db="EMBL/GenBank/DDBJ databases">
        <title>The genome sequence of Spirochaeta thermophila DSM6192.</title>
        <authorList>
            <person name="Angelov A."/>
            <person name="Mientus M."/>
            <person name="Wittenberg S."/>
            <person name="Lehmann R."/>
            <person name="Liesegang H."/>
            <person name="Daniel R."/>
            <person name="Liebl W."/>
        </authorList>
    </citation>
    <scope>NUCLEOTIDE SEQUENCE</scope>
    <source>
        <strain>DSM 6192</strain>
    </source>
</reference>
<evidence type="ECO:0000256" key="7">
    <source>
        <dbReference type="SAM" id="Phobius"/>
    </source>
</evidence>
<proteinExistence type="predicted"/>
<dbReference type="KEGG" id="sta:STHERM_c08480"/>
<keyword evidence="5 7" id="KW-1133">Transmembrane helix</keyword>
<dbReference type="Gene3D" id="1.10.3720.10">
    <property type="entry name" value="MetI-like"/>
    <property type="match status" value="1"/>
</dbReference>
<reference evidence="9 10" key="2">
    <citation type="journal article" date="2010" name="J. Bacteriol.">
        <title>Genome sequence of the polysaccharide-degrading, thermophilic anaerobe Spirochaeta thermophila DSM 6192.</title>
        <authorList>
            <person name="Angelov A."/>
            <person name="Liebl S."/>
            <person name="Ballschmiter M."/>
            <person name="Bomeke M."/>
            <person name="Lehmann R."/>
            <person name="Liesegang H."/>
            <person name="Daniel R."/>
            <person name="Liebl W."/>
        </authorList>
    </citation>
    <scope>NUCLEOTIDE SEQUENCE [LARGE SCALE GENOMIC DNA]</scope>
    <source>
        <strain evidence="10">ATCC 49972 / DSM 6192 / RI 19.B1</strain>
    </source>
</reference>
<evidence type="ECO:0000259" key="8">
    <source>
        <dbReference type="PROSITE" id="PS50928"/>
    </source>
</evidence>
<organism evidence="9 10">
    <name type="scientific">Winmispira thermophila (strain ATCC 49972 / DSM 6192 / RI 19.B1)</name>
    <name type="common">Spirochaeta thermophila</name>
    <dbReference type="NCBI Taxonomy" id="665571"/>
    <lineage>
        <taxon>Bacteria</taxon>
        <taxon>Pseudomonadati</taxon>
        <taxon>Spirochaetota</taxon>
        <taxon>Spirochaetia</taxon>
        <taxon>Winmispirales</taxon>
        <taxon>Winmispiraceae</taxon>
        <taxon>Winmispira</taxon>
    </lineage>
</organism>
<name>E0RS10_WINT6</name>
<keyword evidence="6 7" id="KW-0472">Membrane</keyword>